<evidence type="ECO:0000256" key="10">
    <source>
        <dbReference type="SAM" id="Phobius"/>
    </source>
</evidence>
<evidence type="ECO:0000259" key="11">
    <source>
        <dbReference type="PROSITE" id="PS50111"/>
    </source>
</evidence>
<dbReference type="InterPro" id="IPR004089">
    <property type="entry name" value="MCPsignal_dom"/>
</dbReference>
<evidence type="ECO:0000256" key="9">
    <source>
        <dbReference type="PROSITE-ProRule" id="PRU00284"/>
    </source>
</evidence>
<accession>A0A1T5LBJ4</accession>
<keyword evidence="2" id="KW-1003">Cell membrane</keyword>
<dbReference type="PANTHER" id="PTHR32089">
    <property type="entry name" value="METHYL-ACCEPTING CHEMOTAXIS PROTEIN MCPB"/>
    <property type="match status" value="1"/>
</dbReference>
<keyword evidence="3" id="KW-0145">Chemotaxis</keyword>
<keyword evidence="14" id="KW-1185">Reference proteome</keyword>
<dbReference type="OrthoDB" id="9762005at2"/>
<keyword evidence="7 9" id="KW-0807">Transducer</keyword>
<feature type="transmembrane region" description="Helical" evidence="10">
    <location>
        <begin position="9"/>
        <end position="29"/>
    </location>
</feature>
<dbReference type="SUPFAM" id="SSF58104">
    <property type="entry name" value="Methyl-accepting chemotaxis protein (MCP) signaling domain"/>
    <property type="match status" value="1"/>
</dbReference>
<evidence type="ECO:0000256" key="3">
    <source>
        <dbReference type="ARBA" id="ARBA00022500"/>
    </source>
</evidence>
<gene>
    <name evidence="13" type="ORF">SAMN02194393_02678</name>
</gene>
<evidence type="ECO:0000256" key="7">
    <source>
        <dbReference type="ARBA" id="ARBA00023224"/>
    </source>
</evidence>
<evidence type="ECO:0000256" key="2">
    <source>
        <dbReference type="ARBA" id="ARBA00022475"/>
    </source>
</evidence>
<protein>
    <submittedName>
        <fullName evidence="13">Methyl-accepting chemotaxis sensory transducer with Cache sensor</fullName>
    </submittedName>
</protein>
<dbReference type="PROSITE" id="PS50885">
    <property type="entry name" value="HAMP"/>
    <property type="match status" value="1"/>
</dbReference>
<dbReference type="STRING" id="36842.SAMN02194393_02678"/>
<evidence type="ECO:0000259" key="12">
    <source>
        <dbReference type="PROSITE" id="PS50885"/>
    </source>
</evidence>
<dbReference type="CDD" id="cd12913">
    <property type="entry name" value="PDC1_MCP_like"/>
    <property type="match status" value="1"/>
</dbReference>
<dbReference type="Proteomes" id="UP000190285">
    <property type="component" value="Unassembled WGS sequence"/>
</dbReference>
<feature type="transmembrane region" description="Helical" evidence="10">
    <location>
        <begin position="316"/>
        <end position="338"/>
    </location>
</feature>
<evidence type="ECO:0000256" key="6">
    <source>
        <dbReference type="ARBA" id="ARBA00023136"/>
    </source>
</evidence>
<evidence type="ECO:0000256" key="1">
    <source>
        <dbReference type="ARBA" id="ARBA00004651"/>
    </source>
</evidence>
<dbReference type="Gene3D" id="1.10.287.950">
    <property type="entry name" value="Methyl-accepting chemotaxis protein"/>
    <property type="match status" value="1"/>
</dbReference>
<keyword evidence="5 10" id="KW-1133">Transmembrane helix</keyword>
<dbReference type="GO" id="GO:0007165">
    <property type="term" value="P:signal transduction"/>
    <property type="evidence" value="ECO:0007669"/>
    <property type="project" value="UniProtKB-KW"/>
</dbReference>
<keyword evidence="4 10" id="KW-0812">Transmembrane</keyword>
<dbReference type="RefSeq" id="WP_079492226.1">
    <property type="nucleotide sequence ID" value="NZ_FUZT01000006.1"/>
</dbReference>
<dbReference type="InterPro" id="IPR033479">
    <property type="entry name" value="dCache_1"/>
</dbReference>
<proteinExistence type="inferred from homology"/>
<sequence>MKSLKSRMIINMSISIIVIIAIIVSVVGINTRKNSLESAYESTEIQGRLAAKQVEQELEDSMDTARTLANSFEGLKQAGIPDRRKINSILKNVLAENPEIFGLWTIWEPNAFDGEDEVFKNTDGHDETGRFIPYWYYSGDSIELIPCEGYKTQGSGDYYLKAKNSGEEIILEPYTYEINGKKILMTSLSVPIKIDGKVIGVVGTDISLEKLQAISDEIKLYKSGYGVIISNLGTYVTHKKEELLGTNIIDTDMNNKEEMKKAIESGEYFNTIAISEVNNKENYMQQVPIKIGNTKTPWSVAVSVPINEVTQKTNKLIQMLIIIGILGLLVLIGIIYIISSRIASPIKVLSDIIDKLSNYDLTLDKNSKAVKYTERKDEIGIISRALTTMQQNLISLIKNISHDSEQVASSSEELTATSQQSSTAAEEVARTIEEIARGAGEQAKNTENGAANINVLGNLIEKNQQNIRGLNESTKEVDLLKNEGIDILKELVKKTDENNMALKEVNEVIMNTNESAKKIENASQMIKSIAEQTNLLSLNAAIEAARAGESGKGFAVVANEIRKLAEQSNEFTEEIANIIGELTDKTEKAVDNVKQIDKIAASQTESVEKTSERFEGINHAIEKMKDVIKNINNSGEEMEVKKNEIIDIIENLSAISEENAAGTEEASASVEEQTASMEEIANASEALAKLAEEMQESISKFKF</sequence>
<dbReference type="Pfam" id="PF00015">
    <property type="entry name" value="MCPsignal"/>
    <property type="match status" value="1"/>
</dbReference>
<dbReference type="PROSITE" id="PS50111">
    <property type="entry name" value="CHEMOTAXIS_TRANSDUC_2"/>
    <property type="match status" value="1"/>
</dbReference>
<dbReference type="SMART" id="SM00283">
    <property type="entry name" value="MA"/>
    <property type="match status" value="1"/>
</dbReference>
<dbReference type="GO" id="GO:0005886">
    <property type="term" value="C:plasma membrane"/>
    <property type="evidence" value="ECO:0007669"/>
    <property type="project" value="UniProtKB-SubCell"/>
</dbReference>
<organism evidence="13 14">
    <name type="scientific">Maledivibacter halophilus</name>
    <dbReference type="NCBI Taxonomy" id="36842"/>
    <lineage>
        <taxon>Bacteria</taxon>
        <taxon>Bacillati</taxon>
        <taxon>Bacillota</taxon>
        <taxon>Clostridia</taxon>
        <taxon>Peptostreptococcales</taxon>
        <taxon>Caminicellaceae</taxon>
        <taxon>Maledivibacter</taxon>
    </lineage>
</organism>
<dbReference type="AlphaFoldDB" id="A0A1T5LBJ4"/>
<dbReference type="Gene3D" id="3.30.450.20">
    <property type="entry name" value="PAS domain"/>
    <property type="match status" value="2"/>
</dbReference>
<evidence type="ECO:0000256" key="5">
    <source>
        <dbReference type="ARBA" id="ARBA00022989"/>
    </source>
</evidence>
<reference evidence="13 14" key="1">
    <citation type="submission" date="2017-02" db="EMBL/GenBank/DDBJ databases">
        <authorList>
            <person name="Peterson S.W."/>
        </authorList>
    </citation>
    <scope>NUCLEOTIDE SEQUENCE [LARGE SCALE GENOMIC DNA]</scope>
    <source>
        <strain evidence="13 14">M1</strain>
    </source>
</reference>
<feature type="domain" description="Methyl-accepting transducer" evidence="11">
    <location>
        <begin position="417"/>
        <end position="674"/>
    </location>
</feature>
<dbReference type="PANTHER" id="PTHR32089:SF112">
    <property type="entry name" value="LYSOZYME-LIKE PROTEIN-RELATED"/>
    <property type="match status" value="1"/>
</dbReference>
<comment type="subcellular location">
    <subcellularLocation>
        <location evidence="1">Cell membrane</location>
        <topology evidence="1">Multi-pass membrane protein</topology>
    </subcellularLocation>
</comment>
<evidence type="ECO:0000256" key="4">
    <source>
        <dbReference type="ARBA" id="ARBA00022692"/>
    </source>
</evidence>
<evidence type="ECO:0000256" key="8">
    <source>
        <dbReference type="ARBA" id="ARBA00029447"/>
    </source>
</evidence>
<comment type="similarity">
    <text evidence="8">Belongs to the methyl-accepting chemotaxis (MCP) protein family.</text>
</comment>
<name>A0A1T5LBJ4_9FIRM</name>
<dbReference type="CDD" id="cd12912">
    <property type="entry name" value="PDC2_MCP_like"/>
    <property type="match status" value="1"/>
</dbReference>
<keyword evidence="6 10" id="KW-0472">Membrane</keyword>
<feature type="domain" description="HAMP" evidence="12">
    <location>
        <begin position="340"/>
        <end position="398"/>
    </location>
</feature>
<dbReference type="EMBL" id="FUZT01000006">
    <property type="protein sequence ID" value="SKC73055.1"/>
    <property type="molecule type" value="Genomic_DNA"/>
</dbReference>
<dbReference type="Pfam" id="PF02743">
    <property type="entry name" value="dCache_1"/>
    <property type="match status" value="1"/>
</dbReference>
<evidence type="ECO:0000313" key="14">
    <source>
        <dbReference type="Proteomes" id="UP000190285"/>
    </source>
</evidence>
<evidence type="ECO:0000313" key="13">
    <source>
        <dbReference type="EMBL" id="SKC73055.1"/>
    </source>
</evidence>
<dbReference type="GO" id="GO:0006935">
    <property type="term" value="P:chemotaxis"/>
    <property type="evidence" value="ECO:0007669"/>
    <property type="project" value="UniProtKB-KW"/>
</dbReference>
<dbReference type="InterPro" id="IPR003660">
    <property type="entry name" value="HAMP_dom"/>
</dbReference>